<evidence type="ECO:0000256" key="10">
    <source>
        <dbReference type="RuleBase" id="RU367135"/>
    </source>
</evidence>
<evidence type="ECO:0000256" key="2">
    <source>
        <dbReference type="ARBA" id="ARBA00008100"/>
    </source>
</evidence>
<name>A0ABM4BS67_HYDVU</name>
<dbReference type="GO" id="GO:0016874">
    <property type="term" value="F:ligase activity"/>
    <property type="evidence" value="ECO:0007669"/>
    <property type="project" value="UniProtKB-KW"/>
</dbReference>
<sequence>MGLLTVGTPLSWEDTKKYAEKIKKHGILQFINLYKNLKDRQRDTLKWGDEIEYTLIYIDHKNKSARLLLKCSDILHVLQEEENNNPGSNQNAWRMEYADYMVEGTPGQPFGGCLKQFNRVEASMRSRREELMRVLKENETVICFASFPRIGCPGFTEPILASSPALNPSSNSLYYPDRAIYPLHPRFKTLTKNIRSRRGSRPSINIPVFRDINTPEPFYPDIPNDDGEAKLAVLPNHVYMDCMGFGMGCCCLQVTFQACNIKEARMLYDQLTVLAPIMLALSAASPAFQGMLTDIDVRWGVISASVDDRTKEERGELPLKNDKFRIPKSRYSSVDMYISECSSHLNDIPVNYEEEHKQMLLDVGIDETLAIHIAHLFIRDPVSLFAEKINLDDEVDTDHFENIQSTNWQSVRFKPPPSNSKIGWRVEFRSMEVQLTDFENAAYVVFIVLLTRVILSYKLNFLLPISKVEENMKRAMKRDAVKKELFYFRNTTSYDASDEQVELTIDSIINGQDNGFPGLISLIRSYLDSIDVDIDVGCTIKQYLCFISRKASGNLQTMASYMRNYICSHPEYKKDSFIPETIMYDLSVHLDKVSQGKIGCPSLFGNPNTKSLNVTPPNCVKVSEEVEELTKKILSVKRINEDKLEERDTLQDNLTRSLGVDVIIDSNLQM</sequence>
<evidence type="ECO:0000256" key="5">
    <source>
        <dbReference type="ARBA" id="ARBA00022684"/>
    </source>
</evidence>
<evidence type="ECO:0000313" key="11">
    <source>
        <dbReference type="Proteomes" id="UP001652625"/>
    </source>
</evidence>
<proteinExistence type="inferred from homology"/>
<evidence type="ECO:0000256" key="4">
    <source>
        <dbReference type="ARBA" id="ARBA00022598"/>
    </source>
</evidence>
<comment type="catalytic activity">
    <reaction evidence="10">
        <text>L-cysteine + L-glutamate + ATP = gamma-L-glutamyl-L-cysteine + ADP + phosphate + H(+)</text>
        <dbReference type="Rhea" id="RHEA:13285"/>
        <dbReference type="ChEBI" id="CHEBI:15378"/>
        <dbReference type="ChEBI" id="CHEBI:29985"/>
        <dbReference type="ChEBI" id="CHEBI:30616"/>
        <dbReference type="ChEBI" id="CHEBI:35235"/>
        <dbReference type="ChEBI" id="CHEBI:43474"/>
        <dbReference type="ChEBI" id="CHEBI:58173"/>
        <dbReference type="ChEBI" id="CHEBI:456216"/>
        <dbReference type="EC" id="6.3.2.2"/>
    </reaction>
</comment>
<dbReference type="Proteomes" id="UP001652625">
    <property type="component" value="Chromosome 04"/>
</dbReference>
<keyword evidence="6 10" id="KW-0547">Nucleotide-binding</keyword>
<evidence type="ECO:0000256" key="7">
    <source>
        <dbReference type="ARBA" id="ARBA00022840"/>
    </source>
</evidence>
<keyword evidence="11" id="KW-1185">Reference proteome</keyword>
<dbReference type="EC" id="6.3.2.2" evidence="3 10"/>
<gene>
    <name evidence="12" type="primary">LOC100199320</name>
</gene>
<keyword evidence="4 10" id="KW-0436">Ligase</keyword>
<reference evidence="12" key="1">
    <citation type="submission" date="2025-08" db="UniProtKB">
        <authorList>
            <consortium name="RefSeq"/>
        </authorList>
    </citation>
    <scope>IDENTIFICATION</scope>
</reference>
<keyword evidence="5 10" id="KW-0317">Glutathione biosynthesis</keyword>
<dbReference type="RefSeq" id="XP_065651997.1">
    <property type="nucleotide sequence ID" value="XM_065795925.1"/>
</dbReference>
<evidence type="ECO:0000256" key="6">
    <source>
        <dbReference type="ARBA" id="ARBA00022741"/>
    </source>
</evidence>
<comment type="pathway">
    <text evidence="1 10">Sulfur metabolism; glutathione biosynthesis; glutathione from L-cysteine and L-glutamate: step 1/2.</text>
</comment>
<evidence type="ECO:0000256" key="3">
    <source>
        <dbReference type="ARBA" id="ARBA00012220"/>
    </source>
</evidence>
<evidence type="ECO:0000256" key="1">
    <source>
        <dbReference type="ARBA" id="ARBA00005006"/>
    </source>
</evidence>
<dbReference type="InterPro" id="IPR004308">
    <property type="entry name" value="GCS"/>
</dbReference>
<dbReference type="Gene3D" id="3.30.590.50">
    <property type="match status" value="2"/>
</dbReference>
<organism evidence="11 12">
    <name type="scientific">Hydra vulgaris</name>
    <name type="common">Hydra</name>
    <name type="synonym">Hydra attenuata</name>
    <dbReference type="NCBI Taxonomy" id="6087"/>
    <lineage>
        <taxon>Eukaryota</taxon>
        <taxon>Metazoa</taxon>
        <taxon>Cnidaria</taxon>
        <taxon>Hydrozoa</taxon>
        <taxon>Hydroidolina</taxon>
        <taxon>Anthoathecata</taxon>
        <taxon>Aplanulata</taxon>
        <taxon>Hydridae</taxon>
        <taxon>Hydra</taxon>
    </lineage>
</organism>
<accession>A0ABM4BS67</accession>
<protein>
    <recommendedName>
        <fullName evidence="3 10">Glutamate--cysteine ligase</fullName>
        <ecNumber evidence="3 10">6.3.2.2</ecNumber>
    </recommendedName>
    <alternativeName>
        <fullName evidence="9 10">Gamma-ECS</fullName>
    </alternativeName>
    <alternativeName>
        <fullName evidence="8 10">Gamma-glutamylcysteine synthetase</fullName>
    </alternativeName>
</protein>
<evidence type="ECO:0000256" key="9">
    <source>
        <dbReference type="ARBA" id="ARBA00032122"/>
    </source>
</evidence>
<evidence type="ECO:0000256" key="8">
    <source>
        <dbReference type="ARBA" id="ARBA00030585"/>
    </source>
</evidence>
<comment type="similarity">
    <text evidence="2 10">Belongs to the glutamate--cysteine ligase type 3 family.</text>
</comment>
<evidence type="ECO:0000313" key="12">
    <source>
        <dbReference type="RefSeq" id="XP_065651997.1"/>
    </source>
</evidence>
<dbReference type="Gene3D" id="1.10.8.960">
    <property type="match status" value="1"/>
</dbReference>
<dbReference type="Pfam" id="PF03074">
    <property type="entry name" value="GCS"/>
    <property type="match status" value="1"/>
</dbReference>
<dbReference type="GeneID" id="100199320"/>
<keyword evidence="7 10" id="KW-0067">ATP-binding</keyword>
<dbReference type="InterPro" id="IPR014746">
    <property type="entry name" value="Gln_synth/guanido_kin_cat_dom"/>
</dbReference>
<dbReference type="PANTHER" id="PTHR11164">
    <property type="entry name" value="GLUTAMATE CYSTEINE LIGASE"/>
    <property type="match status" value="1"/>
</dbReference>
<dbReference type="PANTHER" id="PTHR11164:SF0">
    <property type="entry name" value="GLUTAMATE--CYSTEINE LIGASE CATALYTIC SUBUNIT"/>
    <property type="match status" value="1"/>
</dbReference>
<dbReference type="SUPFAM" id="SSF55931">
    <property type="entry name" value="Glutamine synthetase/guanido kinase"/>
    <property type="match status" value="1"/>
</dbReference>